<evidence type="ECO:0000313" key="1">
    <source>
        <dbReference type="EMBL" id="SHJ59465.1"/>
    </source>
</evidence>
<reference evidence="2" key="1">
    <citation type="submission" date="2016-11" db="EMBL/GenBank/DDBJ databases">
        <authorList>
            <person name="Varghese N."/>
            <person name="Submissions S."/>
        </authorList>
    </citation>
    <scope>NUCLEOTIDE SEQUENCE [LARGE SCALE GENOMIC DNA]</scope>
    <source>
        <strain evidence="2">DSM 26349</strain>
    </source>
</reference>
<protein>
    <submittedName>
        <fullName evidence="1">Uncharacterized protein</fullName>
    </submittedName>
</protein>
<keyword evidence="2" id="KW-1185">Reference proteome</keyword>
<accession>A0A1M6KKJ9</accession>
<dbReference type="Proteomes" id="UP000184172">
    <property type="component" value="Unassembled WGS sequence"/>
</dbReference>
<name>A0A1M6KKJ9_9FLAO</name>
<proteinExistence type="predicted"/>
<dbReference type="STRING" id="797419.SAMN05216556_1207"/>
<gene>
    <name evidence="1" type="ORF">SAMN04487908_12065</name>
</gene>
<dbReference type="RefSeq" id="WP_159431773.1">
    <property type="nucleotide sequence ID" value="NZ_FNNS01000020.1"/>
</dbReference>
<organism evidence="1 2">
    <name type="scientific">Aequorivita viscosa</name>
    <dbReference type="NCBI Taxonomy" id="797419"/>
    <lineage>
        <taxon>Bacteria</taxon>
        <taxon>Pseudomonadati</taxon>
        <taxon>Bacteroidota</taxon>
        <taxon>Flavobacteriia</taxon>
        <taxon>Flavobacteriales</taxon>
        <taxon>Flavobacteriaceae</taxon>
        <taxon>Aequorivita</taxon>
    </lineage>
</organism>
<evidence type="ECO:0000313" key="2">
    <source>
        <dbReference type="Proteomes" id="UP000184172"/>
    </source>
</evidence>
<dbReference type="AlphaFoldDB" id="A0A1M6KKJ9"/>
<sequence length="56" mass="6473">MEYEISKRLRASIQKEIEGKGHHNRKVIFGAMAKEVFKDIRSTAILTGDKVEMFSF</sequence>
<dbReference type="EMBL" id="FQYV01000020">
    <property type="protein sequence ID" value="SHJ59465.1"/>
    <property type="molecule type" value="Genomic_DNA"/>
</dbReference>